<dbReference type="Gene3D" id="3.10.129.10">
    <property type="entry name" value="Hotdog Thioesterase"/>
    <property type="match status" value="1"/>
</dbReference>
<dbReference type="InterPro" id="IPR029069">
    <property type="entry name" value="HotDog_dom_sf"/>
</dbReference>
<dbReference type="AlphaFoldDB" id="A0AAF0AW93"/>
<organism evidence="1 2">
    <name type="scientific">Schizosaccharomyces osmophilus</name>
    <dbReference type="NCBI Taxonomy" id="2545709"/>
    <lineage>
        <taxon>Eukaryota</taxon>
        <taxon>Fungi</taxon>
        <taxon>Dikarya</taxon>
        <taxon>Ascomycota</taxon>
        <taxon>Taphrinomycotina</taxon>
        <taxon>Schizosaccharomycetes</taxon>
        <taxon>Schizosaccharomycetales</taxon>
        <taxon>Schizosaccharomycetaceae</taxon>
        <taxon>Schizosaccharomyces</taxon>
    </lineage>
</organism>
<dbReference type="Proteomes" id="UP001212411">
    <property type="component" value="Chromosome 1"/>
</dbReference>
<dbReference type="KEGG" id="som:SOMG_02383"/>
<protein>
    <submittedName>
        <fullName evidence="1">Acyl-coenzyme A thioesterase</fullName>
    </submittedName>
</protein>
<dbReference type="SUPFAM" id="SSF54637">
    <property type="entry name" value="Thioesterase/thiol ester dehydrase-isomerase"/>
    <property type="match status" value="1"/>
</dbReference>
<name>A0AAF0AW93_9SCHI</name>
<accession>A0AAF0AW93</accession>
<dbReference type="PANTHER" id="PTHR47260:SF1">
    <property type="entry name" value="UPF0644 PROTEIN PB2B4.06"/>
    <property type="match status" value="1"/>
</dbReference>
<proteinExistence type="predicted"/>
<dbReference type="RefSeq" id="XP_056036922.1">
    <property type="nucleotide sequence ID" value="XM_056181175.1"/>
</dbReference>
<dbReference type="EMBL" id="CP115611">
    <property type="protein sequence ID" value="WBW72679.1"/>
    <property type="molecule type" value="Genomic_DNA"/>
</dbReference>
<evidence type="ECO:0000313" key="1">
    <source>
        <dbReference type="EMBL" id="WBW72679.1"/>
    </source>
</evidence>
<gene>
    <name evidence="1" type="ORF">SOMG_02383</name>
</gene>
<dbReference type="PANTHER" id="PTHR47260">
    <property type="entry name" value="UPF0644 PROTEIN PB2B4.06"/>
    <property type="match status" value="1"/>
</dbReference>
<reference evidence="1 2" key="1">
    <citation type="journal article" date="2023" name="G3 (Bethesda)">
        <title>A high-quality reference genome for the fission yeast Schizosaccharomyces osmophilus.</title>
        <authorList>
            <person name="Jia G.S."/>
            <person name="Zhang W.C."/>
            <person name="Liang Y."/>
            <person name="Liu X.H."/>
            <person name="Rhind N."/>
            <person name="Pidoux A."/>
            <person name="Brysch-Herzberg M."/>
            <person name="Du L.L."/>
        </authorList>
    </citation>
    <scope>NUCLEOTIDE SEQUENCE [LARGE SCALE GENOMIC DNA]</scope>
    <source>
        <strain evidence="1 2">CBS 15793</strain>
    </source>
</reference>
<keyword evidence="2" id="KW-1185">Reference proteome</keyword>
<dbReference type="GeneID" id="80875864"/>
<dbReference type="InterPro" id="IPR052061">
    <property type="entry name" value="PTE-AB_protein"/>
</dbReference>
<sequence length="256" mass="28398">MRLLSILLGSAKKSTAFTWMGVKKQVSKPKVRRAVTFGAMTTGFGIAGYSLAGAVQKYHIYPVIYTDEQVKEITHVESSIQDLNLVQELRRDPAYRELRIPFKRSQHGFTNNLLGGYGRVTVPPLIFYNKENAHVLAVAHIGKDVGLQDGSIHPGLLATFMDEILALSSFLGLPNKIGVTANLSISSPSKAYVDRFYVLRSQLEWTKGRKAQVHGTAYMLPEKEGSEDSTCVAVANGLFVEPRFAKYLKHVIPFQL</sequence>
<evidence type="ECO:0000313" key="2">
    <source>
        <dbReference type="Proteomes" id="UP001212411"/>
    </source>
</evidence>